<keyword evidence="4" id="KW-0430">Lectin</keyword>
<evidence type="ECO:0000313" key="4">
    <source>
        <dbReference type="EMBL" id="GES97602.1"/>
    </source>
</evidence>
<accession>A0A2Z6QZ15</accession>
<dbReference type="SMART" id="SM00225">
    <property type="entry name" value="BTB"/>
    <property type="match status" value="1"/>
</dbReference>
<feature type="domain" description="B30.2/SPRY" evidence="2">
    <location>
        <begin position="293"/>
        <end position="475"/>
    </location>
</feature>
<evidence type="ECO:0000259" key="2">
    <source>
        <dbReference type="PROSITE" id="PS50188"/>
    </source>
</evidence>
<dbReference type="SUPFAM" id="SSF54695">
    <property type="entry name" value="POZ domain"/>
    <property type="match status" value="1"/>
</dbReference>
<dbReference type="SUPFAM" id="SSF49899">
    <property type="entry name" value="Concanavalin A-like lectins/glucanases"/>
    <property type="match status" value="1"/>
</dbReference>
<dbReference type="OrthoDB" id="1894668at2759"/>
<sequence>MTKGYSLEQDFRLLIDNPKYSDIEILCEDGKKLYGCRAILAARSEVFDSLLYNGMKESYEKQISFPKINSIGMRIILEYIYAGSIKEESLTKENMIESFYAANYFQLTELENFVIKTFKNTLEKSCKESYSPELLSEFAEKIPLIEDNVFLNLLVEMVAVIPLDNIEFGRLSIPGLQYLLACTYDKYKPFATPEYDIFRYGAILAAKQVSNDAYKTIKERLPTLEEIERVENSVQVDNEDKLITDHQKIAKELEPLVKYIDFMRIEGQILADIIEPLEITPTKIIVDVYRQKARLNKSELSNTRGIPVSICSQYVWDDSECVSNTLIEDDGKITCLQSKTKSWRNVRAKMILEDKGIFIWDVIIEKTCVNAWIGVCAPENLNYEFFAGSQSAGWVLGTNGRCYNSDKGSTYCPPFGDGARISVHLDMNKRTCAFTVNGTKYPEVSAWNNLPSKLCPVVSFNYPARLRIQPHQKSI</sequence>
<dbReference type="AlphaFoldDB" id="A0A2Z6QZ15"/>
<feature type="domain" description="BTB" evidence="1">
    <location>
        <begin position="21"/>
        <end position="89"/>
    </location>
</feature>
<dbReference type="EMBL" id="BEXD01000232">
    <property type="protein sequence ID" value="GBB85566.1"/>
    <property type="molecule type" value="Genomic_DNA"/>
</dbReference>
<dbReference type="PANTHER" id="PTHR46306">
    <property type="entry name" value="BTB/POZ DOMAIN-CONTAINING PROTEIN 9"/>
    <property type="match status" value="1"/>
</dbReference>
<dbReference type="SMART" id="SM00449">
    <property type="entry name" value="SPRY"/>
    <property type="match status" value="1"/>
</dbReference>
<gene>
    <name evidence="4" type="ORF">RCL2_002419000</name>
    <name evidence="3" type="ORF">RclHR1_12060004</name>
</gene>
<dbReference type="Gene3D" id="2.60.120.920">
    <property type="match status" value="1"/>
</dbReference>
<dbReference type="PANTHER" id="PTHR46306:SF1">
    <property type="entry name" value="BTB_POZ DOMAIN-CONTAINING PROTEIN 9"/>
    <property type="match status" value="1"/>
</dbReference>
<proteinExistence type="predicted"/>
<evidence type="ECO:0000259" key="1">
    <source>
        <dbReference type="PROSITE" id="PS50097"/>
    </source>
</evidence>
<evidence type="ECO:0000313" key="3">
    <source>
        <dbReference type="EMBL" id="GBB85566.1"/>
    </source>
</evidence>
<reference evidence="3 5" key="1">
    <citation type="submission" date="2017-11" db="EMBL/GenBank/DDBJ databases">
        <title>The genome of Rhizophagus clarus HR1 reveals common genetic basis of auxotrophy among arbuscular mycorrhizal fungi.</title>
        <authorList>
            <person name="Kobayashi Y."/>
        </authorList>
    </citation>
    <scope>NUCLEOTIDE SEQUENCE [LARGE SCALE GENOMIC DNA]</scope>
    <source>
        <strain evidence="3 5">HR1</strain>
    </source>
</reference>
<dbReference type="Gene3D" id="3.30.710.10">
    <property type="entry name" value="Potassium Channel Kv1.1, Chain A"/>
    <property type="match status" value="1"/>
</dbReference>
<dbReference type="EMBL" id="BLAL01000259">
    <property type="protein sequence ID" value="GES97602.1"/>
    <property type="molecule type" value="Genomic_DNA"/>
</dbReference>
<protein>
    <submittedName>
        <fullName evidence="4">Concanavalin A-like lectin/glucanase domain-containing protein</fullName>
    </submittedName>
</protein>
<dbReference type="Pfam" id="PF00622">
    <property type="entry name" value="SPRY"/>
    <property type="match status" value="1"/>
</dbReference>
<dbReference type="InterPro" id="IPR043136">
    <property type="entry name" value="B30.2/SPRY_sf"/>
</dbReference>
<dbReference type="InterPro" id="IPR003877">
    <property type="entry name" value="SPRY_dom"/>
</dbReference>
<dbReference type="PROSITE" id="PS50188">
    <property type="entry name" value="B302_SPRY"/>
    <property type="match status" value="1"/>
</dbReference>
<dbReference type="Pfam" id="PF00651">
    <property type="entry name" value="BTB"/>
    <property type="match status" value="1"/>
</dbReference>
<dbReference type="InterPro" id="IPR001870">
    <property type="entry name" value="B30.2/SPRY"/>
</dbReference>
<dbReference type="InterPro" id="IPR013320">
    <property type="entry name" value="ConA-like_dom_sf"/>
</dbReference>
<keyword evidence="5" id="KW-1185">Reference proteome</keyword>
<dbReference type="Proteomes" id="UP000615446">
    <property type="component" value="Unassembled WGS sequence"/>
</dbReference>
<name>A0A2Z6QZ15_9GLOM</name>
<dbReference type="CDD" id="cd11709">
    <property type="entry name" value="SPRY"/>
    <property type="match status" value="1"/>
</dbReference>
<dbReference type="InterPro" id="IPR011333">
    <property type="entry name" value="SKP1/BTB/POZ_sf"/>
</dbReference>
<dbReference type="GO" id="GO:0005737">
    <property type="term" value="C:cytoplasm"/>
    <property type="evidence" value="ECO:0007669"/>
    <property type="project" value="TreeGrafter"/>
</dbReference>
<comment type="caution">
    <text evidence="3">The sequence shown here is derived from an EMBL/GenBank/DDBJ whole genome shotgun (WGS) entry which is preliminary data.</text>
</comment>
<dbReference type="InterPro" id="IPR052407">
    <property type="entry name" value="BTB_POZ_domain_cont_9"/>
</dbReference>
<evidence type="ECO:0000313" key="5">
    <source>
        <dbReference type="Proteomes" id="UP000247702"/>
    </source>
</evidence>
<reference evidence="4" key="2">
    <citation type="submission" date="2019-10" db="EMBL/GenBank/DDBJ databases">
        <title>Conservation and host-specific expression of non-tandemly repeated heterogenous ribosome RNA gene in arbuscular mycorrhizal fungi.</title>
        <authorList>
            <person name="Maeda T."/>
            <person name="Kobayashi Y."/>
            <person name="Nakagawa T."/>
            <person name="Ezawa T."/>
            <person name="Yamaguchi K."/>
            <person name="Bino T."/>
            <person name="Nishimoto Y."/>
            <person name="Shigenobu S."/>
            <person name="Kawaguchi M."/>
        </authorList>
    </citation>
    <scope>NUCLEOTIDE SEQUENCE</scope>
    <source>
        <strain evidence="4">HR1</strain>
    </source>
</reference>
<dbReference type="InterPro" id="IPR000210">
    <property type="entry name" value="BTB/POZ_dom"/>
</dbReference>
<dbReference type="PROSITE" id="PS50097">
    <property type="entry name" value="BTB"/>
    <property type="match status" value="1"/>
</dbReference>
<dbReference type="Proteomes" id="UP000247702">
    <property type="component" value="Unassembled WGS sequence"/>
</dbReference>
<dbReference type="GO" id="GO:0030246">
    <property type="term" value="F:carbohydrate binding"/>
    <property type="evidence" value="ECO:0007669"/>
    <property type="project" value="UniProtKB-KW"/>
</dbReference>
<organism evidence="3 5">
    <name type="scientific">Rhizophagus clarus</name>
    <dbReference type="NCBI Taxonomy" id="94130"/>
    <lineage>
        <taxon>Eukaryota</taxon>
        <taxon>Fungi</taxon>
        <taxon>Fungi incertae sedis</taxon>
        <taxon>Mucoromycota</taxon>
        <taxon>Glomeromycotina</taxon>
        <taxon>Glomeromycetes</taxon>
        <taxon>Glomerales</taxon>
        <taxon>Glomeraceae</taxon>
        <taxon>Rhizophagus</taxon>
    </lineage>
</organism>